<gene>
    <name evidence="3" type="ORF">CALVIDRAFT_567850</name>
</gene>
<dbReference type="Gene3D" id="3.20.20.100">
    <property type="entry name" value="NADP-dependent oxidoreductase domain"/>
    <property type="match status" value="1"/>
</dbReference>
<proteinExistence type="predicted"/>
<keyword evidence="4" id="KW-1185">Reference proteome</keyword>
<evidence type="ECO:0000256" key="1">
    <source>
        <dbReference type="ARBA" id="ARBA00023002"/>
    </source>
</evidence>
<organism evidence="3 4">
    <name type="scientific">Calocera viscosa (strain TUFC12733)</name>
    <dbReference type="NCBI Taxonomy" id="1330018"/>
    <lineage>
        <taxon>Eukaryota</taxon>
        <taxon>Fungi</taxon>
        <taxon>Dikarya</taxon>
        <taxon>Basidiomycota</taxon>
        <taxon>Agaricomycotina</taxon>
        <taxon>Dacrymycetes</taxon>
        <taxon>Dacrymycetales</taxon>
        <taxon>Dacrymycetaceae</taxon>
        <taxon>Calocera</taxon>
    </lineage>
</organism>
<evidence type="ECO:0000313" key="4">
    <source>
        <dbReference type="Proteomes" id="UP000076738"/>
    </source>
</evidence>
<keyword evidence="1" id="KW-0560">Oxidoreductase</keyword>
<feature type="domain" description="NADP-dependent oxidoreductase" evidence="2">
    <location>
        <begin position="54"/>
        <end position="136"/>
    </location>
</feature>
<dbReference type="Proteomes" id="UP000076738">
    <property type="component" value="Unassembled WGS sequence"/>
</dbReference>
<evidence type="ECO:0000313" key="3">
    <source>
        <dbReference type="EMBL" id="KZO91824.1"/>
    </source>
</evidence>
<reference evidence="3 4" key="1">
    <citation type="journal article" date="2016" name="Mol. Biol. Evol.">
        <title>Comparative Genomics of Early-Diverging Mushroom-Forming Fungi Provides Insights into the Origins of Lignocellulose Decay Capabilities.</title>
        <authorList>
            <person name="Nagy L.G."/>
            <person name="Riley R."/>
            <person name="Tritt A."/>
            <person name="Adam C."/>
            <person name="Daum C."/>
            <person name="Floudas D."/>
            <person name="Sun H."/>
            <person name="Yadav J.S."/>
            <person name="Pangilinan J."/>
            <person name="Larsson K.H."/>
            <person name="Matsuura K."/>
            <person name="Barry K."/>
            <person name="Labutti K."/>
            <person name="Kuo R."/>
            <person name="Ohm R.A."/>
            <person name="Bhattacharya S.S."/>
            <person name="Shirouzu T."/>
            <person name="Yoshinaga Y."/>
            <person name="Martin F.M."/>
            <person name="Grigoriev I.V."/>
            <person name="Hibbett D.S."/>
        </authorList>
    </citation>
    <scope>NUCLEOTIDE SEQUENCE [LARGE SCALE GENOMIC DNA]</scope>
    <source>
        <strain evidence="3 4">TUFC12733</strain>
    </source>
</reference>
<dbReference type="PANTHER" id="PTHR43364:SF4">
    <property type="entry name" value="NAD(P)-LINKED OXIDOREDUCTASE SUPERFAMILY PROTEIN"/>
    <property type="match status" value="1"/>
</dbReference>
<accession>A0A167HNQ3</accession>
<dbReference type="STRING" id="1330018.A0A167HNQ3"/>
<sequence>MPEQKSVLNIVLGTGVFGDKGTLGARLSDLKEVEAILDVFQAHGHKELEWQKRGLVMMTKLYPTAATSKVDNPSLYHHNADGLRRGLEASLKALKANKIDTFYLHGPDRSVPYEETLKAVNELYKEGKFRRVGLFSFVFSRCAARSVLELV</sequence>
<dbReference type="GO" id="GO:0016491">
    <property type="term" value="F:oxidoreductase activity"/>
    <property type="evidence" value="ECO:0007669"/>
    <property type="project" value="UniProtKB-KW"/>
</dbReference>
<dbReference type="EMBL" id="KV417317">
    <property type="protein sequence ID" value="KZO91824.1"/>
    <property type="molecule type" value="Genomic_DNA"/>
</dbReference>
<dbReference type="SUPFAM" id="SSF51430">
    <property type="entry name" value="NAD(P)-linked oxidoreductase"/>
    <property type="match status" value="1"/>
</dbReference>
<evidence type="ECO:0000259" key="2">
    <source>
        <dbReference type="Pfam" id="PF00248"/>
    </source>
</evidence>
<dbReference type="InterPro" id="IPR050523">
    <property type="entry name" value="AKR_Detox_Biosynth"/>
</dbReference>
<name>A0A167HNQ3_CALVF</name>
<dbReference type="InterPro" id="IPR036812">
    <property type="entry name" value="NAD(P)_OxRdtase_dom_sf"/>
</dbReference>
<dbReference type="PANTHER" id="PTHR43364">
    <property type="entry name" value="NADH-SPECIFIC METHYLGLYOXAL REDUCTASE-RELATED"/>
    <property type="match status" value="1"/>
</dbReference>
<dbReference type="InterPro" id="IPR023210">
    <property type="entry name" value="NADP_OxRdtase_dom"/>
</dbReference>
<protein>
    <submittedName>
        <fullName evidence="3">Aldo/keto reductase</fullName>
    </submittedName>
</protein>
<dbReference type="Pfam" id="PF00248">
    <property type="entry name" value="Aldo_ket_red"/>
    <property type="match status" value="1"/>
</dbReference>
<dbReference type="AlphaFoldDB" id="A0A167HNQ3"/>
<dbReference type="OrthoDB" id="2310150at2759"/>